<evidence type="ECO:0000256" key="1">
    <source>
        <dbReference type="ARBA" id="ARBA00022801"/>
    </source>
</evidence>
<evidence type="ECO:0000259" key="3">
    <source>
        <dbReference type="PROSITE" id="PS51194"/>
    </source>
</evidence>
<dbReference type="Proteomes" id="UP000007590">
    <property type="component" value="Chromosome"/>
</dbReference>
<keyword evidence="4" id="KW-0547">Nucleotide-binding</keyword>
<dbReference type="KEGG" id="scn:Solca_3787"/>
<dbReference type="Pfam" id="PF00271">
    <property type="entry name" value="Helicase_C"/>
    <property type="match status" value="1"/>
</dbReference>
<dbReference type="CDD" id="cd18012">
    <property type="entry name" value="DEXQc_arch_SWI2_SNF2"/>
    <property type="match status" value="1"/>
</dbReference>
<dbReference type="Gene3D" id="3.40.50.300">
    <property type="entry name" value="P-loop containing nucleotide triphosphate hydrolases"/>
    <property type="match status" value="1"/>
</dbReference>
<dbReference type="Pfam" id="PF00176">
    <property type="entry name" value="SNF2-rel_dom"/>
    <property type="match status" value="1"/>
</dbReference>
<gene>
    <name evidence="4" type="ordered locus">Solca_3787</name>
</gene>
<dbReference type="InterPro" id="IPR049730">
    <property type="entry name" value="SNF2/RAD54-like_C"/>
</dbReference>
<dbReference type="GO" id="GO:0016787">
    <property type="term" value="F:hydrolase activity"/>
    <property type="evidence" value="ECO:0007669"/>
    <property type="project" value="UniProtKB-KW"/>
</dbReference>
<dbReference type="InterPro" id="IPR000330">
    <property type="entry name" value="SNF2_N"/>
</dbReference>
<keyword evidence="4" id="KW-0347">Helicase</keyword>
<keyword evidence="5" id="KW-1185">Reference proteome</keyword>
<dbReference type="CDD" id="cd18793">
    <property type="entry name" value="SF2_C_SNF"/>
    <property type="match status" value="1"/>
</dbReference>
<dbReference type="InterPro" id="IPR001650">
    <property type="entry name" value="Helicase_C-like"/>
</dbReference>
<dbReference type="SUPFAM" id="SSF52540">
    <property type="entry name" value="P-loop containing nucleoside triphosphate hydrolases"/>
    <property type="match status" value="2"/>
</dbReference>
<feature type="domain" description="Helicase C-terminal" evidence="3">
    <location>
        <begin position="795"/>
        <end position="947"/>
    </location>
</feature>
<dbReference type="SMART" id="SM00490">
    <property type="entry name" value="HELICc"/>
    <property type="match status" value="1"/>
</dbReference>
<sequence>MLRVDSNKPSKIVYSLLQHEFLGFLFEPHAVQMNREYTYSLVHKRLFSHTASEFSRYLDETDIKLIALLEQIEQENIIKRFHKQPIRPREFFTKFWNDALKAKVQPFIDSVIGEAIELMRDKAVFEMGKEGNPTWLPVIIADQKASVLFHFRRNEESTRYFPTIKYGDKRIEFMFKDAQIICNQPAWLLLNETLYNFEGDLEGKKLIPFLNKRYIEIPKTSEKTYFEKFVAPLIEKHNVYAEGFDIITEKYEASPVLKINQKKERPCLDLQFRYGKYKFAYNEHSTVSVTVEKKDDNYIFHRVKRSASWEQKKANEILSLGLILETPNHFLLPKHADEEDEFSLHDWLNDHFDVLEEKNFAIDQSHGEKKYVFGKSSINLTFKENNDWFDIHAIVRFGAYEIPFIDLKGHILARKREFQLPNGEIAVIPESWFNTYGNLFAFAEGAKHLKLKKHHVGLIQEYANSELAEVTMDRKLQRLEHFEEIADTPTPVHFKGELRPYQKAGFNWFNFLSSYNLGGCLADDMGLGKTVQTLALLQKIKEQSETQLTSLLVVPTSLIDNWIAESKKFTPKLKIHVFTGAAREKDPELFIKYDLIITTYGIVRIDHELLQKFYFNYIILDESQNIKNPHSKSAKAVKALKSKYKLILTGTPIENTVADLWTQLSFVNPGLLGTHTYFQNEFIIPIEKKQDEDKLRRLQALIKPFILRRTKDQVAKELPPKTEQIFYCNMSEEQEKVYEETKSFYRNELLRLISESGVAKSQIPVLQGLTRLRQIANHPKMVDESYKFDSWKFSLVVELLQNTLVKGHKVLVFSQFVKHLQLLRNELDHLNIRYAYLDGATQNRSANIKEFKENDDVQLFLISIKAGGTGLNLTEADYVFLLDPWWNPAVEQQAVDRAHRIGQKKNVFIYKFITKNSVEEKILNLQKRKRSLSNSLITVEDSFEKSLTAEDIKALLE</sequence>
<dbReference type="PANTHER" id="PTHR10799">
    <property type="entry name" value="SNF2/RAD54 HELICASE FAMILY"/>
    <property type="match status" value="1"/>
</dbReference>
<dbReference type="HOGENOM" id="CLU_000315_21_3_10"/>
<evidence type="ECO:0000313" key="4">
    <source>
        <dbReference type="EMBL" id="AFD08787.1"/>
    </source>
</evidence>
<dbReference type="InterPro" id="IPR027417">
    <property type="entry name" value="P-loop_NTPase"/>
</dbReference>
<dbReference type="AlphaFoldDB" id="H8KKX0"/>
<protein>
    <submittedName>
        <fullName evidence="4">DNA/RNA helicase, superfamily II, SNF2 family</fullName>
    </submittedName>
</protein>
<dbReference type="STRING" id="929556.Solca_3787"/>
<dbReference type="InterPro" id="IPR014001">
    <property type="entry name" value="Helicase_ATP-bd"/>
</dbReference>
<name>H8KKX0_SOLCM</name>
<dbReference type="GO" id="GO:0005524">
    <property type="term" value="F:ATP binding"/>
    <property type="evidence" value="ECO:0007669"/>
    <property type="project" value="InterPro"/>
</dbReference>
<dbReference type="PROSITE" id="PS51194">
    <property type="entry name" value="HELICASE_CTER"/>
    <property type="match status" value="1"/>
</dbReference>
<proteinExistence type="predicted"/>
<dbReference type="Gene3D" id="3.40.50.10810">
    <property type="entry name" value="Tandem AAA-ATPase domain"/>
    <property type="match status" value="1"/>
</dbReference>
<reference evidence="4" key="1">
    <citation type="submission" date="2012-02" db="EMBL/GenBank/DDBJ databases">
        <title>The complete genome of Solitalea canadensis DSM 3403.</title>
        <authorList>
            <consortium name="US DOE Joint Genome Institute (JGI-PGF)"/>
            <person name="Lucas S."/>
            <person name="Copeland A."/>
            <person name="Lapidus A."/>
            <person name="Glavina del Rio T."/>
            <person name="Dalin E."/>
            <person name="Tice H."/>
            <person name="Bruce D."/>
            <person name="Goodwin L."/>
            <person name="Pitluck S."/>
            <person name="Peters L."/>
            <person name="Ovchinnikova G."/>
            <person name="Lu M."/>
            <person name="Kyrpides N."/>
            <person name="Mavromatis K."/>
            <person name="Ivanova N."/>
            <person name="Brettin T."/>
            <person name="Detter J.C."/>
            <person name="Han C."/>
            <person name="Larimer F."/>
            <person name="Land M."/>
            <person name="Hauser L."/>
            <person name="Markowitz V."/>
            <person name="Cheng J.-F."/>
            <person name="Hugenholtz P."/>
            <person name="Woyke T."/>
            <person name="Wu D."/>
            <person name="Spring S."/>
            <person name="Schroeder M."/>
            <person name="Kopitz M."/>
            <person name="Brambilla E."/>
            <person name="Klenk H.-P."/>
            <person name="Eisen J.A."/>
        </authorList>
    </citation>
    <scope>NUCLEOTIDE SEQUENCE</scope>
    <source>
        <strain evidence="4">DSM 3403</strain>
    </source>
</reference>
<evidence type="ECO:0000259" key="2">
    <source>
        <dbReference type="PROSITE" id="PS51192"/>
    </source>
</evidence>
<dbReference type="SMART" id="SM00487">
    <property type="entry name" value="DEXDc"/>
    <property type="match status" value="1"/>
</dbReference>
<keyword evidence="1" id="KW-0378">Hydrolase</keyword>
<dbReference type="eggNOG" id="COG0553">
    <property type="taxonomic scope" value="Bacteria"/>
</dbReference>
<feature type="domain" description="Helicase ATP-binding" evidence="2">
    <location>
        <begin position="510"/>
        <end position="670"/>
    </location>
</feature>
<keyword evidence="4" id="KW-0067">ATP-binding</keyword>
<accession>H8KKX0</accession>
<evidence type="ECO:0000313" key="5">
    <source>
        <dbReference type="Proteomes" id="UP000007590"/>
    </source>
</evidence>
<dbReference type="InterPro" id="IPR038718">
    <property type="entry name" value="SNF2-like_sf"/>
</dbReference>
<dbReference type="EMBL" id="CP003349">
    <property type="protein sequence ID" value="AFD08787.1"/>
    <property type="molecule type" value="Genomic_DNA"/>
</dbReference>
<organism evidence="4 5">
    <name type="scientific">Solitalea canadensis (strain ATCC 29591 / DSM 3403 / JCM 21819 / LMG 8368 / NBRC 15130 / NCIMB 12057 / USAM 9D)</name>
    <name type="common">Flexibacter canadensis</name>
    <dbReference type="NCBI Taxonomy" id="929556"/>
    <lineage>
        <taxon>Bacteria</taxon>
        <taxon>Pseudomonadati</taxon>
        <taxon>Bacteroidota</taxon>
        <taxon>Sphingobacteriia</taxon>
        <taxon>Sphingobacteriales</taxon>
        <taxon>Sphingobacteriaceae</taxon>
        <taxon>Solitalea</taxon>
    </lineage>
</organism>
<dbReference type="GO" id="GO:0004386">
    <property type="term" value="F:helicase activity"/>
    <property type="evidence" value="ECO:0007669"/>
    <property type="project" value="UniProtKB-KW"/>
</dbReference>
<dbReference type="PROSITE" id="PS51192">
    <property type="entry name" value="HELICASE_ATP_BIND_1"/>
    <property type="match status" value="1"/>
</dbReference>
<dbReference type="RefSeq" id="WP_014682010.1">
    <property type="nucleotide sequence ID" value="NC_017770.1"/>
</dbReference>
<dbReference type="OrthoDB" id="9760715at2"/>